<feature type="region of interest" description="Disordered" evidence="2">
    <location>
        <begin position="812"/>
        <end position="836"/>
    </location>
</feature>
<organism evidence="3 4">
    <name type="scientific">Trypanosoma theileri</name>
    <dbReference type="NCBI Taxonomy" id="67003"/>
    <lineage>
        <taxon>Eukaryota</taxon>
        <taxon>Discoba</taxon>
        <taxon>Euglenozoa</taxon>
        <taxon>Kinetoplastea</taxon>
        <taxon>Metakinetoplastina</taxon>
        <taxon>Trypanosomatida</taxon>
        <taxon>Trypanosomatidae</taxon>
        <taxon>Trypanosoma</taxon>
    </lineage>
</organism>
<dbReference type="PANTHER" id="PTHR46788">
    <property type="entry name" value="EF-HAND CALCIUM-BINDING DOMAIN-CONTAINING PROTEIN 5"/>
    <property type="match status" value="1"/>
</dbReference>
<evidence type="ECO:0000313" key="3">
    <source>
        <dbReference type="EMBL" id="ORC88883.1"/>
    </source>
</evidence>
<dbReference type="STRING" id="67003.A0A1X0NWN3"/>
<feature type="compositionally biased region" description="Acidic residues" evidence="2">
    <location>
        <begin position="818"/>
        <end position="836"/>
    </location>
</feature>
<keyword evidence="4" id="KW-1185">Reference proteome</keyword>
<proteinExistence type="predicted"/>
<name>A0A1X0NWN3_9TRYP</name>
<feature type="coiled-coil region" evidence="1">
    <location>
        <begin position="180"/>
        <end position="259"/>
    </location>
</feature>
<dbReference type="VEuPathDB" id="TriTrypDB:TM35_000153140"/>
<evidence type="ECO:0000256" key="1">
    <source>
        <dbReference type="SAM" id="Coils"/>
    </source>
</evidence>
<comment type="caution">
    <text evidence="3">The sequence shown here is derived from an EMBL/GenBank/DDBJ whole genome shotgun (WGS) entry which is preliminary data.</text>
</comment>
<dbReference type="Proteomes" id="UP000192257">
    <property type="component" value="Unassembled WGS sequence"/>
</dbReference>
<dbReference type="OrthoDB" id="249479at2759"/>
<dbReference type="AlphaFoldDB" id="A0A1X0NWN3"/>
<reference evidence="3 4" key="1">
    <citation type="submission" date="2017-03" db="EMBL/GenBank/DDBJ databases">
        <title>An alternative strategy for trypanosome survival in the mammalian bloodstream revealed through genome and transcriptome analysis of the ubiquitous bovine parasite Trypanosoma (Megatrypanum) theileri.</title>
        <authorList>
            <person name="Kelly S."/>
            <person name="Ivens A."/>
            <person name="Mott A."/>
            <person name="O'Neill E."/>
            <person name="Emms D."/>
            <person name="Macleod O."/>
            <person name="Voorheis P."/>
            <person name="Matthews J."/>
            <person name="Matthews K."/>
            <person name="Carrington M."/>
        </authorList>
    </citation>
    <scope>NUCLEOTIDE SEQUENCE [LARGE SCALE GENOMIC DNA]</scope>
    <source>
        <strain evidence="3">Edinburgh</strain>
    </source>
</reference>
<gene>
    <name evidence="3" type="ORF">TM35_000153140</name>
</gene>
<dbReference type="EMBL" id="NBCO01000015">
    <property type="protein sequence ID" value="ORC88883.1"/>
    <property type="molecule type" value="Genomic_DNA"/>
</dbReference>
<keyword evidence="1" id="KW-0175">Coiled coil</keyword>
<sequence length="836" mass="95889">MDKARPFEYVYRLPSSTLEELTYREAVYDRQVLLNETWESYALRKGRLKELEDEHVKWITRTWDDEEIARDEQRSVLEKADYEWKLESAAKEREMGRKKERSLKTVEKLMAFEERSFADRIPCRHNLYVDFDLFQQQKFIGEQNIISMAENMLRVFIEEAEDGICFGIALIGECNRIMYLTRLQDRLLKEEEERQRIAEEQRRLLEEEKRKEELRQKELEEAERLRKEAMEQAKILERKKRDEERRAKARSEREKIRQRQSVVDFIVATEESPPKLTASDVVATTIEPTLPVSENVIPTYSDRKCIVYSQPKGDDVISLIKNASSILSDAGDCSYVMSIDKIEMKSTVICENGSLFGETNNNESHRLLGKTINEKTAISISSEKLHGTKVFSLENYYSSRVEYVLNSRTNDKCFLFDSSASKNDESIVFLPLLVSGFNYAPYVFAVSRNGSESFQPNEVKEAAKVVWELSNLINLYLEKEKKIQLCQQCVEWLTTVTGCNDCYVSLRDQENDELIYVAASPSHNFMIGKKHSLIEEKNGVGISFKACEAASQDGNCMVFCIDDISDNSCIPFENQKVKIFSEEQKTGSLLLGTLTGKNDNKECVSLGVVFMDYLGTDKKFTDSEKEIFKTALEMLSNLLLNHTNDSSLGKRLKIEDDIEGLSSSSITFLKSLWSHTLNTLNNITPSQLSELGNYLHPPPIIPLVVQATLIIALGSKPQKVAKWEDAREKITNKLLAKMSDFDPTDPKKRKKAFFVRGGKMLKGYGVKDVFEKGSYPTSCFFSWTFAAILLRKHADILRKSKSKNGTNLEFEYRSSVVSEEEGDEDNEPDSESEEDV</sequence>
<accession>A0A1X0NWN3</accession>
<evidence type="ECO:0000313" key="4">
    <source>
        <dbReference type="Proteomes" id="UP000192257"/>
    </source>
</evidence>
<protein>
    <submittedName>
        <fullName evidence="3">Uncharacterized protein</fullName>
    </submittedName>
</protein>
<dbReference type="RefSeq" id="XP_028882949.1">
    <property type="nucleotide sequence ID" value="XM_029025966.1"/>
</dbReference>
<dbReference type="GeneID" id="39985746"/>
<dbReference type="PANTHER" id="PTHR46788:SF1">
    <property type="entry name" value="EF-HAND CALCIUM-BINDING DOMAIN-CONTAINING PROTEIN 5"/>
    <property type="match status" value="1"/>
</dbReference>
<evidence type="ECO:0000256" key="2">
    <source>
        <dbReference type="SAM" id="MobiDB-lite"/>
    </source>
</evidence>
<dbReference type="Gene3D" id="1.20.920.20">
    <property type="match status" value="1"/>
</dbReference>